<dbReference type="Gene3D" id="3.40.50.1820">
    <property type="entry name" value="alpha/beta hydrolase"/>
    <property type="match status" value="1"/>
</dbReference>
<dbReference type="AlphaFoldDB" id="M1VCF1"/>
<dbReference type="PANTHER" id="PTHR43433">
    <property type="entry name" value="HYDROLASE, ALPHA/BETA FOLD FAMILY PROTEIN"/>
    <property type="match status" value="1"/>
</dbReference>
<dbReference type="OrthoDB" id="19657at2759"/>
<reference evidence="2 3" key="2">
    <citation type="journal article" date="2007" name="BMC Biol.">
        <title>A 100%-complete sequence reveals unusually simple genomic features in the hot-spring red alga Cyanidioschyzon merolae.</title>
        <authorList>
            <person name="Nozaki H."/>
            <person name="Takano H."/>
            <person name="Misumi O."/>
            <person name="Terasawa K."/>
            <person name="Matsuzaki M."/>
            <person name="Maruyama S."/>
            <person name="Nishida K."/>
            <person name="Yagisawa F."/>
            <person name="Yoshida Y."/>
            <person name="Fujiwara T."/>
            <person name="Takio S."/>
            <person name="Tamura K."/>
            <person name="Chung S.J."/>
            <person name="Nakamura S."/>
            <person name="Kuroiwa H."/>
            <person name="Tanaka K."/>
            <person name="Sato N."/>
            <person name="Kuroiwa T."/>
        </authorList>
    </citation>
    <scope>NUCLEOTIDE SEQUENCE [LARGE SCALE GENOMIC DNA]</scope>
    <source>
        <strain evidence="2 3">10D</strain>
    </source>
</reference>
<dbReference type="HOGENOM" id="CLU_591039_0_0_1"/>
<keyword evidence="3" id="KW-1185">Reference proteome</keyword>
<reference evidence="2 3" key="1">
    <citation type="journal article" date="2004" name="Nature">
        <title>Genome sequence of the ultrasmall unicellular red alga Cyanidioschyzon merolae 10D.</title>
        <authorList>
            <person name="Matsuzaki M."/>
            <person name="Misumi O."/>
            <person name="Shin-i T."/>
            <person name="Maruyama S."/>
            <person name="Takahara M."/>
            <person name="Miyagishima S."/>
            <person name="Mori T."/>
            <person name="Nishida K."/>
            <person name="Yagisawa F."/>
            <person name="Nishida K."/>
            <person name="Yoshida Y."/>
            <person name="Nishimura Y."/>
            <person name="Nakao S."/>
            <person name="Kobayashi T."/>
            <person name="Momoyama Y."/>
            <person name="Higashiyama T."/>
            <person name="Minoda A."/>
            <person name="Sano M."/>
            <person name="Nomoto H."/>
            <person name="Oishi K."/>
            <person name="Hayashi H."/>
            <person name="Ohta F."/>
            <person name="Nishizaka S."/>
            <person name="Haga S."/>
            <person name="Miura S."/>
            <person name="Morishita T."/>
            <person name="Kabeya Y."/>
            <person name="Terasawa K."/>
            <person name="Suzuki Y."/>
            <person name="Ishii Y."/>
            <person name="Asakawa S."/>
            <person name="Takano H."/>
            <person name="Ohta N."/>
            <person name="Kuroiwa H."/>
            <person name="Tanaka K."/>
            <person name="Shimizu N."/>
            <person name="Sugano S."/>
            <person name="Sato N."/>
            <person name="Nozaki H."/>
            <person name="Ogasawara N."/>
            <person name="Kohara Y."/>
            <person name="Kuroiwa T."/>
        </authorList>
    </citation>
    <scope>NUCLEOTIDE SEQUENCE [LARGE SCALE GENOMIC DNA]</scope>
    <source>
        <strain evidence="2 3">10D</strain>
    </source>
</reference>
<accession>M1VCF1</accession>
<dbReference type="InterPro" id="IPR000073">
    <property type="entry name" value="AB_hydrolase_1"/>
</dbReference>
<dbReference type="SUPFAM" id="SSF53474">
    <property type="entry name" value="alpha/beta-Hydrolases"/>
    <property type="match status" value="1"/>
</dbReference>
<dbReference type="EMBL" id="AP006492">
    <property type="protein sequence ID" value="BAM80227.1"/>
    <property type="molecule type" value="Genomic_DNA"/>
</dbReference>
<gene>
    <name evidence="2" type="ORF">CYME_CMJ090C</name>
</gene>
<dbReference type="Pfam" id="PF00561">
    <property type="entry name" value="Abhydrolase_1"/>
    <property type="match status" value="1"/>
</dbReference>
<dbReference type="InterPro" id="IPR029058">
    <property type="entry name" value="AB_hydrolase_fold"/>
</dbReference>
<dbReference type="Gramene" id="CMJ090CT">
    <property type="protein sequence ID" value="CMJ090CT"/>
    <property type="gene ID" value="CMJ090C"/>
</dbReference>
<dbReference type="KEGG" id="cme:CYME_CMJ090C"/>
<feature type="domain" description="AB hydrolase-1" evidence="1">
    <location>
        <begin position="85"/>
        <end position="435"/>
    </location>
</feature>
<proteinExistence type="predicted"/>
<evidence type="ECO:0000313" key="2">
    <source>
        <dbReference type="EMBL" id="BAM80227.1"/>
    </source>
</evidence>
<dbReference type="GeneID" id="16994175"/>
<name>M1VCF1_CYAM1</name>
<dbReference type="InterPro" id="IPR050471">
    <property type="entry name" value="AB_hydrolase"/>
</dbReference>
<evidence type="ECO:0000313" key="3">
    <source>
        <dbReference type="Proteomes" id="UP000007014"/>
    </source>
</evidence>
<dbReference type="RefSeq" id="XP_005534834.1">
    <property type="nucleotide sequence ID" value="XM_005534777.1"/>
</dbReference>
<organism evidence="2 3">
    <name type="scientific">Cyanidioschyzon merolae (strain NIES-3377 / 10D)</name>
    <name type="common">Unicellular red alga</name>
    <dbReference type="NCBI Taxonomy" id="280699"/>
    <lineage>
        <taxon>Eukaryota</taxon>
        <taxon>Rhodophyta</taxon>
        <taxon>Bangiophyceae</taxon>
        <taxon>Cyanidiales</taxon>
        <taxon>Cyanidiaceae</taxon>
        <taxon>Cyanidioschyzon</taxon>
    </lineage>
</organism>
<dbReference type="Proteomes" id="UP000007014">
    <property type="component" value="Chromosome 10"/>
</dbReference>
<dbReference type="PANTHER" id="PTHR43433:SF5">
    <property type="entry name" value="AB HYDROLASE-1 DOMAIN-CONTAINING PROTEIN"/>
    <property type="match status" value="1"/>
</dbReference>
<sequence>MEYLEAKRLGKWIDNLQGPACVRFYRRQIGRGACASGASNDTCLQSLPQERVPPDPYRLSACIVKIGNWSECAVDSGKPPATSVVAFVPGVGASHTMWLSLVELLSERCNGNRTSVGRTLVCLIDNRGTGGSELYPPPAPICRCVRARERKANLSLWTAQALADDARYVLEQVLGATKALDSTHANTSIRLFLVGHSLGSAILCHLLLTSPPLEVSGIMFLSMHQGRFRDWFPPSARAVRASVRYWLWWIRAATISTTALQNERKRLRLLTQRAAIDLSLHFSDAFLASPLEPAAQRSLLHAPRTDPSAGELHHIRRSAETATATASALPKKRYSRPIRRHEWYLFNYTAESLERFRAWDEIADVRHSSGRNADPLNAYGSLGQLHAVQVYRLTRADLERLRVRIPEKAMLLYGRDDPLTRPRACRAFAEALGIPAIELTGAHLITEESKIPLAQFLLDLVRA</sequence>
<protein>
    <recommendedName>
        <fullName evidence="1">AB hydrolase-1 domain-containing protein</fullName>
    </recommendedName>
</protein>
<evidence type="ECO:0000259" key="1">
    <source>
        <dbReference type="Pfam" id="PF00561"/>
    </source>
</evidence>